<dbReference type="InterPro" id="IPR029068">
    <property type="entry name" value="Glyas_Bleomycin-R_OHBP_Dase"/>
</dbReference>
<dbReference type="GO" id="GO:0004493">
    <property type="term" value="F:methylmalonyl-CoA epimerase activity"/>
    <property type="evidence" value="ECO:0007669"/>
    <property type="project" value="TreeGrafter"/>
</dbReference>
<dbReference type="InterPro" id="IPR004360">
    <property type="entry name" value="Glyas_Fos-R_dOase_dom"/>
</dbReference>
<dbReference type="AlphaFoldDB" id="A0A381Z305"/>
<dbReference type="PANTHER" id="PTHR43048">
    <property type="entry name" value="METHYLMALONYL-COA EPIMERASE"/>
    <property type="match status" value="1"/>
</dbReference>
<dbReference type="GO" id="GO:0046872">
    <property type="term" value="F:metal ion binding"/>
    <property type="evidence" value="ECO:0007669"/>
    <property type="project" value="UniProtKB-KW"/>
</dbReference>
<keyword evidence="1" id="KW-0479">Metal-binding</keyword>
<sequence length="131" mass="14610">MALTADNVRLKAVNHVTYNVRDKVKALRFWKDVLGVKQIPRQVDSEHIIWLQLPSGAMVHIVETADGPSVPSHHGAFEVDDIEAAQKSVNDMDVETTDITTRNDGQRVFFLNDPEGNRIEVCTRSGFGVLV</sequence>
<dbReference type="EMBL" id="UINC01019653">
    <property type="protein sequence ID" value="SVA83301.1"/>
    <property type="molecule type" value="Genomic_DNA"/>
</dbReference>
<name>A0A381Z305_9ZZZZ</name>
<reference evidence="3" key="1">
    <citation type="submission" date="2018-05" db="EMBL/GenBank/DDBJ databases">
        <authorList>
            <person name="Lanie J.A."/>
            <person name="Ng W.-L."/>
            <person name="Kazmierczak K.M."/>
            <person name="Andrzejewski T.M."/>
            <person name="Davidsen T.M."/>
            <person name="Wayne K.J."/>
            <person name="Tettelin H."/>
            <person name="Glass J.I."/>
            <person name="Rusch D."/>
            <person name="Podicherti R."/>
            <person name="Tsui H.-C.T."/>
            <person name="Winkler M.E."/>
        </authorList>
    </citation>
    <scope>NUCLEOTIDE SEQUENCE</scope>
</reference>
<dbReference type="PROSITE" id="PS51819">
    <property type="entry name" value="VOC"/>
    <property type="match status" value="1"/>
</dbReference>
<accession>A0A381Z305</accession>
<evidence type="ECO:0000313" key="3">
    <source>
        <dbReference type="EMBL" id="SVA83301.1"/>
    </source>
</evidence>
<organism evidence="3">
    <name type="scientific">marine metagenome</name>
    <dbReference type="NCBI Taxonomy" id="408172"/>
    <lineage>
        <taxon>unclassified sequences</taxon>
        <taxon>metagenomes</taxon>
        <taxon>ecological metagenomes</taxon>
    </lineage>
</organism>
<protein>
    <recommendedName>
        <fullName evidence="2">VOC domain-containing protein</fullName>
    </recommendedName>
</protein>
<feature type="domain" description="VOC" evidence="2">
    <location>
        <begin position="12"/>
        <end position="124"/>
    </location>
</feature>
<dbReference type="InterPro" id="IPR037523">
    <property type="entry name" value="VOC_core"/>
</dbReference>
<proteinExistence type="predicted"/>
<dbReference type="PANTHER" id="PTHR43048:SF3">
    <property type="entry name" value="METHYLMALONYL-COA EPIMERASE, MITOCHONDRIAL"/>
    <property type="match status" value="1"/>
</dbReference>
<dbReference type="GO" id="GO:0046491">
    <property type="term" value="P:L-methylmalonyl-CoA metabolic process"/>
    <property type="evidence" value="ECO:0007669"/>
    <property type="project" value="TreeGrafter"/>
</dbReference>
<evidence type="ECO:0000256" key="1">
    <source>
        <dbReference type="ARBA" id="ARBA00022723"/>
    </source>
</evidence>
<dbReference type="InterPro" id="IPR051785">
    <property type="entry name" value="MMCE/EMCE_epimerase"/>
</dbReference>
<evidence type="ECO:0000259" key="2">
    <source>
        <dbReference type="PROSITE" id="PS51819"/>
    </source>
</evidence>
<gene>
    <name evidence="3" type="ORF">METZ01_LOCUS136155</name>
</gene>
<dbReference type="Gene3D" id="3.10.180.10">
    <property type="entry name" value="2,3-Dihydroxybiphenyl 1,2-Dioxygenase, domain 1"/>
    <property type="match status" value="1"/>
</dbReference>
<dbReference type="SUPFAM" id="SSF54593">
    <property type="entry name" value="Glyoxalase/Bleomycin resistance protein/Dihydroxybiphenyl dioxygenase"/>
    <property type="match status" value="1"/>
</dbReference>
<dbReference type="Pfam" id="PF00903">
    <property type="entry name" value="Glyoxalase"/>
    <property type="match status" value="1"/>
</dbReference>